<gene>
    <name evidence="1" type="ORF">NMY3_00113</name>
</gene>
<keyword evidence="2" id="KW-1185">Reference proteome</keyword>
<dbReference type="KEGG" id="taa:NMY3_00113"/>
<dbReference type="EMBL" id="CP012850">
    <property type="protein sequence ID" value="ALI34327.1"/>
    <property type="molecule type" value="Genomic_DNA"/>
</dbReference>
<accession>A0A654LTH8</accession>
<dbReference type="Proteomes" id="UP000058925">
    <property type="component" value="Chromosome"/>
</dbReference>
<dbReference type="AlphaFoldDB" id="A0A654LTH8"/>
<proteinExistence type="predicted"/>
<organism evidence="1 2">
    <name type="scientific">Candidatus Nitrosocosmicus oleophilus</name>
    <dbReference type="NCBI Taxonomy" id="1353260"/>
    <lineage>
        <taxon>Archaea</taxon>
        <taxon>Nitrososphaerota</taxon>
        <taxon>Nitrososphaeria</taxon>
        <taxon>Nitrososphaerales</taxon>
        <taxon>Nitrososphaeraceae</taxon>
        <taxon>Candidatus Nitrosocosmicus</taxon>
    </lineage>
</organism>
<sequence length="68" mass="7858">MPLLFQISLSTILQFSGVVKYGLCKYEYNDTLFRNYHTCNTDIILVLFALNSANLQPYLNNFGNTMRT</sequence>
<reference evidence="2" key="1">
    <citation type="submission" date="2015-10" db="EMBL/GenBank/DDBJ databases">
        <title>Niche specialization of a soil ammonia-oxidizing archaeon, Candidatus Nitrosocosmicus oleophilus.</title>
        <authorList>
            <person name="Jung M.-Y."/>
            <person name="Rhee S.-K."/>
        </authorList>
    </citation>
    <scope>NUCLEOTIDE SEQUENCE [LARGE SCALE GENOMIC DNA]</scope>
    <source>
        <strain evidence="2">MY3</strain>
    </source>
</reference>
<protein>
    <submittedName>
        <fullName evidence="1">Uncharacterized protein</fullName>
    </submittedName>
</protein>
<evidence type="ECO:0000313" key="2">
    <source>
        <dbReference type="Proteomes" id="UP000058925"/>
    </source>
</evidence>
<name>A0A654LTH8_9ARCH</name>
<evidence type="ECO:0000313" key="1">
    <source>
        <dbReference type="EMBL" id="ALI34327.1"/>
    </source>
</evidence>